<proteinExistence type="inferred from homology"/>
<keyword evidence="2 4" id="KW-0560">Oxidoreductase</keyword>
<accession>A0ABW8ZY75</accession>
<dbReference type="RefSeq" id="WP_153141706.1">
    <property type="nucleotide sequence ID" value="NZ_JAQQFH010000030.1"/>
</dbReference>
<keyword evidence="7" id="KW-1185">Reference proteome</keyword>
<reference evidence="6 7" key="1">
    <citation type="journal article" date="2024" name="Chem. Sci.">
        <title>Discovery of megapolipeptins by genome mining of a Burkholderiales bacteria collection.</title>
        <authorList>
            <person name="Paulo B.S."/>
            <person name="Recchia M.J.J."/>
            <person name="Lee S."/>
            <person name="Fergusson C.H."/>
            <person name="Romanowski S.B."/>
            <person name="Hernandez A."/>
            <person name="Krull N."/>
            <person name="Liu D.Y."/>
            <person name="Cavanagh H."/>
            <person name="Bos A."/>
            <person name="Gray C.A."/>
            <person name="Murphy B.T."/>
            <person name="Linington R.G."/>
            <person name="Eustaquio A.S."/>
        </authorList>
    </citation>
    <scope>NUCLEOTIDE SEQUENCE [LARGE SCALE GENOMIC DNA]</scope>
    <source>
        <strain evidence="6 7">RL16-012-BIC-B</strain>
    </source>
</reference>
<dbReference type="EMBL" id="JAQQFN010000028">
    <property type="protein sequence ID" value="MFL9887496.1"/>
    <property type="molecule type" value="Genomic_DNA"/>
</dbReference>
<dbReference type="InterPro" id="IPR015590">
    <property type="entry name" value="Aldehyde_DH_dom"/>
</dbReference>
<evidence type="ECO:0000256" key="2">
    <source>
        <dbReference type="ARBA" id="ARBA00023002"/>
    </source>
</evidence>
<evidence type="ECO:0000313" key="6">
    <source>
        <dbReference type="EMBL" id="MFL9887496.1"/>
    </source>
</evidence>
<dbReference type="CDD" id="cd07138">
    <property type="entry name" value="ALDH_CddD_SSP0762"/>
    <property type="match status" value="1"/>
</dbReference>
<comment type="caution">
    <text evidence="6">The sequence shown here is derived from an EMBL/GenBank/DDBJ whole genome shotgun (WGS) entry which is preliminary data.</text>
</comment>
<dbReference type="SUPFAM" id="SSF53720">
    <property type="entry name" value="ALDH-like"/>
    <property type="match status" value="1"/>
</dbReference>
<gene>
    <name evidence="6" type="ORF">PQR66_30990</name>
</gene>
<evidence type="ECO:0000256" key="3">
    <source>
        <dbReference type="PROSITE-ProRule" id="PRU10007"/>
    </source>
</evidence>
<dbReference type="PROSITE" id="PS00687">
    <property type="entry name" value="ALDEHYDE_DEHYDR_GLU"/>
    <property type="match status" value="1"/>
</dbReference>
<organism evidence="6 7">
    <name type="scientific">Paraburkholderia agricolaris</name>
    <dbReference type="NCBI Taxonomy" id="2152888"/>
    <lineage>
        <taxon>Bacteria</taxon>
        <taxon>Pseudomonadati</taxon>
        <taxon>Pseudomonadota</taxon>
        <taxon>Betaproteobacteria</taxon>
        <taxon>Burkholderiales</taxon>
        <taxon>Burkholderiaceae</taxon>
        <taxon>Paraburkholderia</taxon>
    </lineage>
</organism>
<dbReference type="PANTHER" id="PTHR42804">
    <property type="entry name" value="ALDEHYDE DEHYDROGENASE"/>
    <property type="match status" value="1"/>
</dbReference>
<dbReference type="InterPro" id="IPR016163">
    <property type="entry name" value="Ald_DH_C"/>
</dbReference>
<sequence length="485" mass="52170">MFEKSHLQQFYIDGKWQSHVTDEQFGEVINPATGEPTDKIAFGSAEDIDLAVRAAHRAFPSFASWKQSERNELVEQVCSVYERRMGDFVDAITAEMGAPREYVSRAAQAPSGLGHFRAAVEAAERLHFRYRQGTAFIVREPVGVCALITPWNWPMNQVACKVAPALIAGCTMVLKPSQAAPYSATVLAEVLHEAGVPAGVFNSVQGEGARLGGALSSHPLVDMVSLTGSNMAGEQVTRAAAPTAKRVSLELGGKSANIILPGANLDEAVTHGVLTMMYNSGQTCVAPSRMLVPMDSIEEVERIARKACATIVVGDPSDPHTTMGPIANERQFKKVLSMIASGQQEGAKLIYGGTQRPDNCPKGFYVQPTVFSRVNNRMTIAQEEIFGPVLVIIPYEDLTDAVEIANDSPFGLSGYVYGADKAQAAAVAAKLRTGMVHLNGAPVDFQAPWGGYKQSGNGREWGAWGIEEFLETKAILGVDEHFSLA</sequence>
<protein>
    <submittedName>
        <fullName evidence="6">Aldehyde dehydrogenase family protein</fullName>
    </submittedName>
</protein>
<dbReference type="InterPro" id="IPR016162">
    <property type="entry name" value="Ald_DH_N"/>
</dbReference>
<dbReference type="InterPro" id="IPR016161">
    <property type="entry name" value="Ald_DH/histidinol_DH"/>
</dbReference>
<dbReference type="PANTHER" id="PTHR42804:SF1">
    <property type="entry name" value="ALDEHYDE DEHYDROGENASE-RELATED"/>
    <property type="match status" value="1"/>
</dbReference>
<evidence type="ECO:0000313" key="7">
    <source>
        <dbReference type="Proteomes" id="UP001629249"/>
    </source>
</evidence>
<name>A0ABW8ZY75_9BURK</name>
<dbReference type="Gene3D" id="3.40.309.10">
    <property type="entry name" value="Aldehyde Dehydrogenase, Chain A, domain 2"/>
    <property type="match status" value="1"/>
</dbReference>
<dbReference type="Pfam" id="PF00171">
    <property type="entry name" value="Aldedh"/>
    <property type="match status" value="1"/>
</dbReference>
<evidence type="ECO:0000259" key="5">
    <source>
        <dbReference type="Pfam" id="PF00171"/>
    </source>
</evidence>
<dbReference type="Proteomes" id="UP001629249">
    <property type="component" value="Unassembled WGS sequence"/>
</dbReference>
<comment type="similarity">
    <text evidence="1 4">Belongs to the aldehyde dehydrogenase family.</text>
</comment>
<dbReference type="Gene3D" id="3.40.605.10">
    <property type="entry name" value="Aldehyde Dehydrogenase, Chain A, domain 1"/>
    <property type="match status" value="1"/>
</dbReference>
<evidence type="ECO:0000256" key="4">
    <source>
        <dbReference type="RuleBase" id="RU003345"/>
    </source>
</evidence>
<dbReference type="InterPro" id="IPR029510">
    <property type="entry name" value="Ald_DH_CS_GLU"/>
</dbReference>
<feature type="active site" evidence="3">
    <location>
        <position position="250"/>
    </location>
</feature>
<feature type="domain" description="Aldehyde dehydrogenase" evidence="5">
    <location>
        <begin position="23"/>
        <end position="475"/>
    </location>
</feature>
<evidence type="ECO:0000256" key="1">
    <source>
        <dbReference type="ARBA" id="ARBA00009986"/>
    </source>
</evidence>